<feature type="domain" description="TonB-dependent receptor plug" evidence="11">
    <location>
        <begin position="133"/>
        <end position="223"/>
    </location>
</feature>
<feature type="chain" id="PRO_5045891194" evidence="9">
    <location>
        <begin position="23"/>
        <end position="779"/>
    </location>
</feature>
<keyword evidence="13" id="KW-1185">Reference proteome</keyword>
<keyword evidence="9" id="KW-0732">Signal</keyword>
<comment type="caution">
    <text evidence="12">The sequence shown here is derived from an EMBL/GenBank/DDBJ whole genome shotgun (WGS) entry which is preliminary data.</text>
</comment>
<feature type="domain" description="TonB-dependent receptor-like beta-barrel" evidence="10">
    <location>
        <begin position="348"/>
        <end position="747"/>
    </location>
</feature>
<keyword evidence="4" id="KW-0812">Transmembrane</keyword>
<evidence type="ECO:0000256" key="8">
    <source>
        <dbReference type="RuleBase" id="RU003357"/>
    </source>
</evidence>
<dbReference type="SUPFAM" id="SSF56935">
    <property type="entry name" value="Porins"/>
    <property type="match status" value="1"/>
</dbReference>
<name>A0ABW6D845_9BACT</name>
<dbReference type="Pfam" id="PF00593">
    <property type="entry name" value="TonB_dep_Rec_b-barrel"/>
    <property type="match status" value="1"/>
</dbReference>
<dbReference type="InterPro" id="IPR012910">
    <property type="entry name" value="Plug_dom"/>
</dbReference>
<evidence type="ECO:0000256" key="4">
    <source>
        <dbReference type="ARBA" id="ARBA00022692"/>
    </source>
</evidence>
<keyword evidence="2" id="KW-0813">Transport</keyword>
<dbReference type="SUPFAM" id="SSF49464">
    <property type="entry name" value="Carboxypeptidase regulatory domain-like"/>
    <property type="match status" value="1"/>
</dbReference>
<comment type="similarity">
    <text evidence="8">Belongs to the TonB-dependent receptor family.</text>
</comment>
<dbReference type="Proteomes" id="UP001598138">
    <property type="component" value="Unassembled WGS sequence"/>
</dbReference>
<dbReference type="InterPro" id="IPR037066">
    <property type="entry name" value="Plug_dom_sf"/>
</dbReference>
<keyword evidence="7" id="KW-0998">Cell outer membrane</keyword>
<keyword evidence="12" id="KW-0675">Receptor</keyword>
<protein>
    <submittedName>
        <fullName evidence="12">TonB-dependent receptor</fullName>
    </submittedName>
</protein>
<reference evidence="12 13" key="1">
    <citation type="submission" date="2024-03" db="EMBL/GenBank/DDBJ databases">
        <title>Aquirufa genome sequencing.</title>
        <authorList>
            <person name="Pitt A."/>
            <person name="Hahn M.W."/>
        </authorList>
    </citation>
    <scope>NUCLEOTIDE SEQUENCE [LARGE SCALE GENOMIC DNA]</scope>
    <source>
        <strain evidence="12 13">OSTEICH-129V</strain>
    </source>
</reference>
<gene>
    <name evidence="12" type="ORF">U0R10_00540</name>
</gene>
<dbReference type="PANTHER" id="PTHR30069">
    <property type="entry name" value="TONB-DEPENDENT OUTER MEMBRANE RECEPTOR"/>
    <property type="match status" value="1"/>
</dbReference>
<dbReference type="InterPro" id="IPR039426">
    <property type="entry name" value="TonB-dep_rcpt-like"/>
</dbReference>
<dbReference type="InterPro" id="IPR008969">
    <property type="entry name" value="CarboxyPept-like_regulatory"/>
</dbReference>
<evidence type="ECO:0000256" key="2">
    <source>
        <dbReference type="ARBA" id="ARBA00022448"/>
    </source>
</evidence>
<dbReference type="Pfam" id="PF07715">
    <property type="entry name" value="Plug"/>
    <property type="match status" value="1"/>
</dbReference>
<dbReference type="InterPro" id="IPR000531">
    <property type="entry name" value="Beta-barrel_TonB"/>
</dbReference>
<evidence type="ECO:0000313" key="13">
    <source>
        <dbReference type="Proteomes" id="UP001598138"/>
    </source>
</evidence>
<dbReference type="Gene3D" id="2.40.170.20">
    <property type="entry name" value="TonB-dependent receptor, beta-barrel domain"/>
    <property type="match status" value="1"/>
</dbReference>
<evidence type="ECO:0000256" key="1">
    <source>
        <dbReference type="ARBA" id="ARBA00004571"/>
    </source>
</evidence>
<comment type="subcellular location">
    <subcellularLocation>
        <location evidence="1">Cell outer membrane</location>
        <topology evidence="1">Multi-pass membrane protein</topology>
    </subcellularLocation>
</comment>
<evidence type="ECO:0000313" key="12">
    <source>
        <dbReference type="EMBL" id="MFD3393096.1"/>
    </source>
</evidence>
<dbReference type="Gene3D" id="2.60.40.1120">
    <property type="entry name" value="Carboxypeptidase-like, regulatory domain"/>
    <property type="match status" value="1"/>
</dbReference>
<evidence type="ECO:0000256" key="9">
    <source>
        <dbReference type="SAM" id="SignalP"/>
    </source>
</evidence>
<sequence>MFRKIFLLFWFIGSTSSLFGQASCTCTLEGNVTAKETKETISGAYIYIKGTNKFALSDRKGHFKIQSLCPGAYTLICRMSSFDAIEIPISIQDEANHNENFTLESHDEHLQEVVVSGKKSESSAQLRGNLSETERAERDGLSLGEMLRGISGVQSLQTGSTISKPVIHGMHSARVIILNHGIRQEGQQWGSEHAPEVDPFVSKNIQVIKGPGGLRYGGDAIGGMVMMEPDALPDSAGVKGEIQSIYFTNGRQGVLSGMVEGGINRANGWGWRVQGTLKNGGNIRTADYFLANTGVQEENFSAAIGYKKNNWSNDLFISHFHSVIGIYLGSHIGNVNDLEKSIARSRPFEAFTPLEFSREISRPNQDINHSLGKFKSQYKFASGQTIRGTIAFQNNERLELDVLRAGRGVNNLRFLLHTFTSELVLDEANTDKKWKGQFGFNLQSQGNLTSGRSVNTPTLTSSLLPNYFQHTLGVFAIERLIKEKFEFEVGLRVDQKIIDVYRPKINYSTIINRNKNQFTGLSGSAGLKYHWSEKWTNHLILARAFRTPGVNELFSYGVHHGAAAFEIGDPNLTGETAYNASLNTLIDANKWQIEVGVYHNYIQNFIYLKPMVTRGVAEYFTTVRGAFPVFQYEQINALFSGIDAQVNYQLTPKLVLQHKTSIVQAIDNSSANKRYLVNIPANRFEYTLTYRWMQDKQYVSVGLVQVSRQTRVEPGSDYSEPPKGYQLVQANWGINLKKIDVGIRINNALNTSYRDYLNRFRYFTDDQGRNISLRVLYKI</sequence>
<dbReference type="EMBL" id="JBBKXZ010000001">
    <property type="protein sequence ID" value="MFD3393096.1"/>
    <property type="molecule type" value="Genomic_DNA"/>
</dbReference>
<evidence type="ECO:0000259" key="10">
    <source>
        <dbReference type="Pfam" id="PF00593"/>
    </source>
</evidence>
<dbReference type="Pfam" id="PF13715">
    <property type="entry name" value="CarbopepD_reg_2"/>
    <property type="match status" value="1"/>
</dbReference>
<evidence type="ECO:0000256" key="3">
    <source>
        <dbReference type="ARBA" id="ARBA00022452"/>
    </source>
</evidence>
<dbReference type="InterPro" id="IPR036942">
    <property type="entry name" value="Beta-barrel_TonB_sf"/>
</dbReference>
<keyword evidence="5 8" id="KW-0798">TonB box</keyword>
<organism evidence="12 13">
    <name type="scientific">Aquirufa avitistagni</name>
    <dbReference type="NCBI Taxonomy" id="3104728"/>
    <lineage>
        <taxon>Bacteria</taxon>
        <taxon>Pseudomonadati</taxon>
        <taxon>Bacteroidota</taxon>
        <taxon>Cytophagia</taxon>
        <taxon>Cytophagales</taxon>
        <taxon>Flectobacillaceae</taxon>
        <taxon>Aquirufa</taxon>
    </lineage>
</organism>
<evidence type="ECO:0000259" key="11">
    <source>
        <dbReference type="Pfam" id="PF07715"/>
    </source>
</evidence>
<keyword evidence="6 8" id="KW-0472">Membrane</keyword>
<feature type="signal peptide" evidence="9">
    <location>
        <begin position="1"/>
        <end position="22"/>
    </location>
</feature>
<evidence type="ECO:0000256" key="5">
    <source>
        <dbReference type="ARBA" id="ARBA00023077"/>
    </source>
</evidence>
<evidence type="ECO:0000256" key="6">
    <source>
        <dbReference type="ARBA" id="ARBA00023136"/>
    </source>
</evidence>
<dbReference type="PANTHER" id="PTHR30069:SF40">
    <property type="entry name" value="TONB-DEPENDENT RECEPTOR NMB0964-RELATED"/>
    <property type="match status" value="1"/>
</dbReference>
<proteinExistence type="inferred from homology"/>
<accession>A0ABW6D845</accession>
<evidence type="ECO:0000256" key="7">
    <source>
        <dbReference type="ARBA" id="ARBA00023237"/>
    </source>
</evidence>
<dbReference type="RefSeq" id="WP_377981725.1">
    <property type="nucleotide sequence ID" value="NZ_JBBKXZ010000001.1"/>
</dbReference>
<dbReference type="Gene3D" id="2.170.130.10">
    <property type="entry name" value="TonB-dependent receptor, plug domain"/>
    <property type="match status" value="1"/>
</dbReference>
<keyword evidence="3" id="KW-1134">Transmembrane beta strand</keyword>